<comment type="caution">
    <text evidence="1">The sequence shown here is derived from an EMBL/GenBank/DDBJ whole genome shotgun (WGS) entry which is preliminary data.</text>
</comment>
<dbReference type="EMBL" id="JMCB01000003">
    <property type="protein sequence ID" value="KFE70163.1"/>
    <property type="molecule type" value="Genomic_DNA"/>
</dbReference>
<name>A0A085WR50_9BACT</name>
<accession>A0A085WR50</accession>
<gene>
    <name evidence="1" type="ORF">DB31_5205</name>
</gene>
<sequence>MRTWLQPYRVELELYGQSLGDFVKGPGYSFLLSERMAEAFQSEGLIGLSGFTPAEVVRVRRKKKGPKPGVVPRYFVVTPHFSRAAVDMARSRLRYGDPITCEECRSAGLDTVHGFTLEPGTWQDEDVFRARGLPGTDIVSERFAGFVARHGLTNMKLIPAEDYVWDPLQWGPPAG</sequence>
<dbReference type="STRING" id="394096.DB31_5205"/>
<protein>
    <submittedName>
        <fullName evidence="1">Uncharacterized protein</fullName>
    </submittedName>
</protein>
<organism evidence="1 2">
    <name type="scientific">Hyalangium minutum</name>
    <dbReference type="NCBI Taxonomy" id="394096"/>
    <lineage>
        <taxon>Bacteria</taxon>
        <taxon>Pseudomonadati</taxon>
        <taxon>Myxococcota</taxon>
        <taxon>Myxococcia</taxon>
        <taxon>Myxococcales</taxon>
        <taxon>Cystobacterineae</taxon>
        <taxon>Archangiaceae</taxon>
        <taxon>Hyalangium</taxon>
    </lineage>
</organism>
<evidence type="ECO:0000313" key="2">
    <source>
        <dbReference type="Proteomes" id="UP000028725"/>
    </source>
</evidence>
<dbReference type="RefSeq" id="WP_240486587.1">
    <property type="nucleotide sequence ID" value="NZ_JMCB01000003.1"/>
</dbReference>
<reference evidence="1 2" key="1">
    <citation type="submission" date="2014-04" db="EMBL/GenBank/DDBJ databases">
        <title>Genome assembly of Hyalangium minutum DSM 14724.</title>
        <authorList>
            <person name="Sharma G."/>
            <person name="Subramanian S."/>
        </authorList>
    </citation>
    <scope>NUCLEOTIDE SEQUENCE [LARGE SCALE GENOMIC DNA]</scope>
    <source>
        <strain evidence="1 2">DSM 14724</strain>
    </source>
</reference>
<keyword evidence="2" id="KW-1185">Reference proteome</keyword>
<proteinExistence type="predicted"/>
<dbReference type="AlphaFoldDB" id="A0A085WR50"/>
<evidence type="ECO:0000313" key="1">
    <source>
        <dbReference type="EMBL" id="KFE70163.1"/>
    </source>
</evidence>
<dbReference type="Proteomes" id="UP000028725">
    <property type="component" value="Unassembled WGS sequence"/>
</dbReference>